<evidence type="ECO:0000313" key="1">
    <source>
        <dbReference type="EMBL" id="MCD7459192.1"/>
    </source>
</evidence>
<reference evidence="1 2" key="1">
    <citation type="journal article" date="2021" name="BMC Genomics">
        <title>Datura genome reveals duplications of psychoactive alkaloid biosynthetic genes and high mutation rate following tissue culture.</title>
        <authorList>
            <person name="Rajewski A."/>
            <person name="Carter-House D."/>
            <person name="Stajich J."/>
            <person name="Litt A."/>
        </authorList>
    </citation>
    <scope>NUCLEOTIDE SEQUENCE [LARGE SCALE GENOMIC DNA]</scope>
    <source>
        <strain evidence="1">AR-01</strain>
    </source>
</reference>
<feature type="non-terminal residue" evidence="1">
    <location>
        <position position="1"/>
    </location>
</feature>
<dbReference type="Proteomes" id="UP000823775">
    <property type="component" value="Unassembled WGS sequence"/>
</dbReference>
<gene>
    <name evidence="1" type="ORF">HAX54_040269</name>
</gene>
<keyword evidence="2" id="KW-1185">Reference proteome</keyword>
<accession>A0ABS8SJV1</accession>
<organism evidence="1 2">
    <name type="scientific">Datura stramonium</name>
    <name type="common">Jimsonweed</name>
    <name type="synonym">Common thornapple</name>
    <dbReference type="NCBI Taxonomy" id="4076"/>
    <lineage>
        <taxon>Eukaryota</taxon>
        <taxon>Viridiplantae</taxon>
        <taxon>Streptophyta</taxon>
        <taxon>Embryophyta</taxon>
        <taxon>Tracheophyta</taxon>
        <taxon>Spermatophyta</taxon>
        <taxon>Magnoliopsida</taxon>
        <taxon>eudicotyledons</taxon>
        <taxon>Gunneridae</taxon>
        <taxon>Pentapetalae</taxon>
        <taxon>asterids</taxon>
        <taxon>lamiids</taxon>
        <taxon>Solanales</taxon>
        <taxon>Solanaceae</taxon>
        <taxon>Solanoideae</taxon>
        <taxon>Datureae</taxon>
        <taxon>Datura</taxon>
    </lineage>
</organism>
<sequence length="53" mass="5635">GGTLNMEAAIEIDTPIATTTTLKWTLMKQVDIIEGIGIRSLSSSKRGNLLGSM</sequence>
<dbReference type="EMBL" id="JACEIK010000566">
    <property type="protein sequence ID" value="MCD7459192.1"/>
    <property type="molecule type" value="Genomic_DNA"/>
</dbReference>
<comment type="caution">
    <text evidence="1">The sequence shown here is derived from an EMBL/GenBank/DDBJ whole genome shotgun (WGS) entry which is preliminary data.</text>
</comment>
<proteinExistence type="predicted"/>
<evidence type="ECO:0000313" key="2">
    <source>
        <dbReference type="Proteomes" id="UP000823775"/>
    </source>
</evidence>
<name>A0ABS8SJV1_DATST</name>
<protein>
    <submittedName>
        <fullName evidence="1">Uncharacterized protein</fullName>
    </submittedName>
</protein>